<gene>
    <name evidence="1" type="ORF">BDQ12DRAFT_675767</name>
</gene>
<sequence>MMGSNGAFQCFLAFASYLRGCIFEFIDELHSTENPPSPSILRDLNPRHGQSESAWSLRKADSFSPSELNIRHIQRTF</sequence>
<proteinExistence type="predicted"/>
<protein>
    <submittedName>
        <fullName evidence="1">Uncharacterized protein</fullName>
    </submittedName>
</protein>
<dbReference type="EMBL" id="ML213591">
    <property type="protein sequence ID" value="TFK43900.1"/>
    <property type="molecule type" value="Genomic_DNA"/>
</dbReference>
<evidence type="ECO:0000313" key="2">
    <source>
        <dbReference type="Proteomes" id="UP000308652"/>
    </source>
</evidence>
<evidence type="ECO:0000313" key="1">
    <source>
        <dbReference type="EMBL" id="TFK43900.1"/>
    </source>
</evidence>
<reference evidence="1 2" key="1">
    <citation type="journal article" date="2019" name="Nat. Ecol. Evol.">
        <title>Megaphylogeny resolves global patterns of mushroom evolution.</title>
        <authorList>
            <person name="Varga T."/>
            <person name="Krizsan K."/>
            <person name="Foldi C."/>
            <person name="Dima B."/>
            <person name="Sanchez-Garcia M."/>
            <person name="Sanchez-Ramirez S."/>
            <person name="Szollosi G.J."/>
            <person name="Szarkandi J.G."/>
            <person name="Papp V."/>
            <person name="Albert L."/>
            <person name="Andreopoulos W."/>
            <person name="Angelini C."/>
            <person name="Antonin V."/>
            <person name="Barry K.W."/>
            <person name="Bougher N.L."/>
            <person name="Buchanan P."/>
            <person name="Buyck B."/>
            <person name="Bense V."/>
            <person name="Catcheside P."/>
            <person name="Chovatia M."/>
            <person name="Cooper J."/>
            <person name="Damon W."/>
            <person name="Desjardin D."/>
            <person name="Finy P."/>
            <person name="Geml J."/>
            <person name="Haridas S."/>
            <person name="Hughes K."/>
            <person name="Justo A."/>
            <person name="Karasinski D."/>
            <person name="Kautmanova I."/>
            <person name="Kiss B."/>
            <person name="Kocsube S."/>
            <person name="Kotiranta H."/>
            <person name="LaButti K.M."/>
            <person name="Lechner B.E."/>
            <person name="Liimatainen K."/>
            <person name="Lipzen A."/>
            <person name="Lukacs Z."/>
            <person name="Mihaltcheva S."/>
            <person name="Morgado L.N."/>
            <person name="Niskanen T."/>
            <person name="Noordeloos M.E."/>
            <person name="Ohm R.A."/>
            <person name="Ortiz-Santana B."/>
            <person name="Ovrebo C."/>
            <person name="Racz N."/>
            <person name="Riley R."/>
            <person name="Savchenko A."/>
            <person name="Shiryaev A."/>
            <person name="Soop K."/>
            <person name="Spirin V."/>
            <person name="Szebenyi C."/>
            <person name="Tomsovsky M."/>
            <person name="Tulloss R.E."/>
            <person name="Uehling J."/>
            <person name="Grigoriev I.V."/>
            <person name="Vagvolgyi C."/>
            <person name="Papp T."/>
            <person name="Martin F.M."/>
            <person name="Miettinen O."/>
            <person name="Hibbett D.S."/>
            <person name="Nagy L.G."/>
        </authorList>
    </citation>
    <scope>NUCLEOTIDE SEQUENCE [LARGE SCALE GENOMIC DNA]</scope>
    <source>
        <strain evidence="1 2">CBS 166.37</strain>
    </source>
</reference>
<organism evidence="1 2">
    <name type="scientific">Crucibulum laeve</name>
    <dbReference type="NCBI Taxonomy" id="68775"/>
    <lineage>
        <taxon>Eukaryota</taxon>
        <taxon>Fungi</taxon>
        <taxon>Dikarya</taxon>
        <taxon>Basidiomycota</taxon>
        <taxon>Agaricomycotina</taxon>
        <taxon>Agaricomycetes</taxon>
        <taxon>Agaricomycetidae</taxon>
        <taxon>Agaricales</taxon>
        <taxon>Agaricineae</taxon>
        <taxon>Nidulariaceae</taxon>
        <taxon>Crucibulum</taxon>
    </lineage>
</organism>
<dbReference type="AlphaFoldDB" id="A0A5C3MF99"/>
<dbReference type="Proteomes" id="UP000308652">
    <property type="component" value="Unassembled WGS sequence"/>
</dbReference>
<accession>A0A5C3MF99</accession>
<keyword evidence="2" id="KW-1185">Reference proteome</keyword>
<name>A0A5C3MF99_9AGAR</name>